<feature type="domain" description="Globin" evidence="3">
    <location>
        <begin position="121"/>
        <end position="256"/>
    </location>
</feature>
<keyword evidence="1" id="KW-0479">Metal-binding</keyword>
<protein>
    <recommendedName>
        <fullName evidence="3">Globin domain-containing protein</fullName>
    </recommendedName>
</protein>
<evidence type="ECO:0000259" key="3">
    <source>
        <dbReference type="PROSITE" id="PS01033"/>
    </source>
</evidence>
<evidence type="ECO:0000313" key="5">
    <source>
        <dbReference type="Proteomes" id="UP000218231"/>
    </source>
</evidence>
<dbReference type="Proteomes" id="UP000218231">
    <property type="component" value="Unassembled WGS sequence"/>
</dbReference>
<gene>
    <name evidence="4" type="ORF">WR25_10316</name>
</gene>
<dbReference type="CDD" id="cd01040">
    <property type="entry name" value="Mb-like"/>
    <property type="match status" value="1"/>
</dbReference>
<evidence type="ECO:0000313" key="4">
    <source>
        <dbReference type="EMBL" id="PAV78989.1"/>
    </source>
</evidence>
<evidence type="ECO:0000256" key="2">
    <source>
        <dbReference type="SAM" id="MobiDB-lite"/>
    </source>
</evidence>
<keyword evidence="1" id="KW-0408">Iron</keyword>
<dbReference type="GO" id="GO:0020037">
    <property type="term" value="F:heme binding"/>
    <property type="evidence" value="ECO:0007669"/>
    <property type="project" value="InterPro"/>
</dbReference>
<dbReference type="InterPro" id="IPR000971">
    <property type="entry name" value="Globin"/>
</dbReference>
<reference evidence="4 5" key="1">
    <citation type="journal article" date="2017" name="Curr. Biol.">
        <title>Genome architecture and evolution of a unichromosomal asexual nematode.</title>
        <authorList>
            <person name="Fradin H."/>
            <person name="Zegar C."/>
            <person name="Gutwein M."/>
            <person name="Lucas J."/>
            <person name="Kovtun M."/>
            <person name="Corcoran D."/>
            <person name="Baugh L.R."/>
            <person name="Kiontke K."/>
            <person name="Gunsalus K."/>
            <person name="Fitch D.H."/>
            <person name="Piano F."/>
        </authorList>
    </citation>
    <scope>NUCLEOTIDE SEQUENCE [LARGE SCALE GENOMIC DNA]</scope>
    <source>
        <strain evidence="4">PF1309</strain>
    </source>
</reference>
<evidence type="ECO:0000256" key="1">
    <source>
        <dbReference type="RuleBase" id="RU000356"/>
    </source>
</evidence>
<organism evidence="4 5">
    <name type="scientific">Diploscapter pachys</name>
    <dbReference type="NCBI Taxonomy" id="2018661"/>
    <lineage>
        <taxon>Eukaryota</taxon>
        <taxon>Metazoa</taxon>
        <taxon>Ecdysozoa</taxon>
        <taxon>Nematoda</taxon>
        <taxon>Chromadorea</taxon>
        <taxon>Rhabditida</taxon>
        <taxon>Rhabditina</taxon>
        <taxon>Rhabditomorpha</taxon>
        <taxon>Rhabditoidea</taxon>
        <taxon>Rhabditidae</taxon>
        <taxon>Diploscapter</taxon>
    </lineage>
</organism>
<feature type="compositionally biased region" description="Polar residues" evidence="2">
    <location>
        <begin position="34"/>
        <end position="52"/>
    </location>
</feature>
<sequence length="285" mass="31856">MLSFAFGRQFSPLSKMFSSRNRPGNLSPYYITSAPDSPTSPSMGRSASQYSKNKPHRPLAERHSASSSHLQPRALRRCRSASPAPPPGIVFISEFWVRSELISGSPQSPHSGSHHHGRETELSAEKKILLRKSWQKIPKSTFGETVMSNLVQKIGSNAFGPDPTSIERHRRQVTDLIQTCIDNLDDLESAIKSSIENLTRGHSGLHIKSRHWEAFGEILQSCLFEWIGPGRTHKETVKAWMILISFLSDRLIVAARHAESHHNSPVPSPSPRSIHPNYILYGENS</sequence>
<dbReference type="AlphaFoldDB" id="A0A2A2KYS7"/>
<feature type="region of interest" description="Disordered" evidence="2">
    <location>
        <begin position="18"/>
        <end position="82"/>
    </location>
</feature>
<dbReference type="OrthoDB" id="5837818at2759"/>
<dbReference type="STRING" id="2018661.A0A2A2KYS7"/>
<keyword evidence="1" id="KW-0561">Oxygen transport</keyword>
<proteinExistence type="inferred from homology"/>
<dbReference type="GO" id="GO:0019825">
    <property type="term" value="F:oxygen binding"/>
    <property type="evidence" value="ECO:0007669"/>
    <property type="project" value="InterPro"/>
</dbReference>
<dbReference type="GO" id="GO:0005344">
    <property type="term" value="F:oxygen carrier activity"/>
    <property type="evidence" value="ECO:0007669"/>
    <property type="project" value="UniProtKB-KW"/>
</dbReference>
<name>A0A2A2KYS7_9BILA</name>
<dbReference type="SUPFAM" id="SSF46458">
    <property type="entry name" value="Globin-like"/>
    <property type="match status" value="1"/>
</dbReference>
<dbReference type="InterPro" id="IPR044399">
    <property type="entry name" value="Mb-like_M"/>
</dbReference>
<keyword evidence="1" id="KW-0813">Transport</keyword>
<dbReference type="PROSITE" id="PS01033">
    <property type="entry name" value="GLOBIN"/>
    <property type="match status" value="1"/>
</dbReference>
<dbReference type="Pfam" id="PF00042">
    <property type="entry name" value="Globin"/>
    <property type="match status" value="1"/>
</dbReference>
<keyword evidence="1" id="KW-0349">Heme</keyword>
<dbReference type="InterPro" id="IPR012292">
    <property type="entry name" value="Globin/Proto"/>
</dbReference>
<accession>A0A2A2KYS7</accession>
<dbReference type="InterPro" id="IPR009050">
    <property type="entry name" value="Globin-like_sf"/>
</dbReference>
<dbReference type="EMBL" id="LIAE01007485">
    <property type="protein sequence ID" value="PAV78989.1"/>
    <property type="molecule type" value="Genomic_DNA"/>
</dbReference>
<dbReference type="Gene3D" id="1.10.490.10">
    <property type="entry name" value="Globins"/>
    <property type="match status" value="1"/>
</dbReference>
<comment type="caution">
    <text evidence="4">The sequence shown here is derived from an EMBL/GenBank/DDBJ whole genome shotgun (WGS) entry which is preliminary data.</text>
</comment>
<keyword evidence="5" id="KW-1185">Reference proteome</keyword>
<comment type="similarity">
    <text evidence="1">Belongs to the globin family.</text>
</comment>